<evidence type="ECO:0000256" key="7">
    <source>
        <dbReference type="ARBA" id="ARBA00022759"/>
    </source>
</evidence>
<keyword evidence="9 10" id="KW-0460">Magnesium</keyword>
<comment type="function">
    <text evidence="10">Endonuclease that specifically degrades the RNA of RNA-DNA hybrids.</text>
</comment>
<comment type="catalytic activity">
    <reaction evidence="1 10">
        <text>Endonucleolytic cleavage to 5'-phosphomonoester.</text>
        <dbReference type="EC" id="3.1.26.4"/>
    </reaction>
</comment>
<organism evidence="13 14">
    <name type="scientific">Cutaneotrichosporon oleaginosum</name>
    <dbReference type="NCBI Taxonomy" id="879819"/>
    <lineage>
        <taxon>Eukaryota</taxon>
        <taxon>Fungi</taxon>
        <taxon>Dikarya</taxon>
        <taxon>Basidiomycota</taxon>
        <taxon>Agaricomycotina</taxon>
        <taxon>Tremellomycetes</taxon>
        <taxon>Trichosporonales</taxon>
        <taxon>Trichosporonaceae</taxon>
        <taxon>Cutaneotrichosporon</taxon>
    </lineage>
</organism>
<evidence type="ECO:0000256" key="8">
    <source>
        <dbReference type="ARBA" id="ARBA00022801"/>
    </source>
</evidence>
<dbReference type="SUPFAM" id="SSF53098">
    <property type="entry name" value="Ribonuclease H-like"/>
    <property type="match status" value="1"/>
</dbReference>
<accession>A0A0J1B2J7</accession>
<evidence type="ECO:0000256" key="4">
    <source>
        <dbReference type="ARBA" id="ARBA00012180"/>
    </source>
</evidence>
<dbReference type="Gene3D" id="3.30.420.10">
    <property type="entry name" value="Ribonuclease H-like superfamily/Ribonuclease H"/>
    <property type="match status" value="1"/>
</dbReference>
<keyword evidence="5 10" id="KW-0540">Nuclease</keyword>
<feature type="region of interest" description="Disordered" evidence="11">
    <location>
        <begin position="70"/>
        <end position="95"/>
    </location>
</feature>
<dbReference type="OrthoDB" id="245563at2759"/>
<evidence type="ECO:0000256" key="3">
    <source>
        <dbReference type="ARBA" id="ARBA00005300"/>
    </source>
</evidence>
<dbReference type="InterPro" id="IPR011320">
    <property type="entry name" value="RNase_H1_N"/>
</dbReference>
<reference evidence="13 14" key="1">
    <citation type="submission" date="2015-03" db="EMBL/GenBank/DDBJ databases">
        <title>Genomics and transcriptomics of the oil-accumulating basidiomycete yeast T. oleaginosus allow insights into substrate utilization and the diverse evolutionary trajectories of mating systems in fungi.</title>
        <authorList>
            <consortium name="DOE Joint Genome Institute"/>
            <person name="Kourist R."/>
            <person name="Kracht O."/>
            <person name="Bracharz F."/>
            <person name="Lipzen A."/>
            <person name="Nolan M."/>
            <person name="Ohm R."/>
            <person name="Grigoriev I."/>
            <person name="Sun S."/>
            <person name="Heitman J."/>
            <person name="Bruck T."/>
            <person name="Nowrousian M."/>
        </authorList>
    </citation>
    <scope>NUCLEOTIDE SEQUENCE [LARGE SCALE GENOMIC DNA]</scope>
    <source>
        <strain evidence="13 14">IBC0246</strain>
    </source>
</reference>
<evidence type="ECO:0000259" key="12">
    <source>
        <dbReference type="PROSITE" id="PS50879"/>
    </source>
</evidence>
<dbReference type="InterPro" id="IPR012337">
    <property type="entry name" value="RNaseH-like_sf"/>
</dbReference>
<gene>
    <name evidence="13" type="ORF">CC85DRAFT_286059</name>
</gene>
<dbReference type="InterPro" id="IPR050092">
    <property type="entry name" value="RNase_H"/>
</dbReference>
<dbReference type="Pfam" id="PF01693">
    <property type="entry name" value="Cauli_VI"/>
    <property type="match status" value="1"/>
</dbReference>
<evidence type="ECO:0000313" key="14">
    <source>
        <dbReference type="Proteomes" id="UP000053611"/>
    </source>
</evidence>
<dbReference type="PANTHER" id="PTHR10642">
    <property type="entry name" value="RIBONUCLEASE H1"/>
    <property type="match status" value="1"/>
</dbReference>
<dbReference type="Proteomes" id="UP000053611">
    <property type="component" value="Unassembled WGS sequence"/>
</dbReference>
<comment type="cofactor">
    <cofactor evidence="2 10">
        <name>Mg(2+)</name>
        <dbReference type="ChEBI" id="CHEBI:18420"/>
    </cofactor>
</comment>
<dbReference type="InterPro" id="IPR036397">
    <property type="entry name" value="RNaseH_sf"/>
</dbReference>
<evidence type="ECO:0000256" key="9">
    <source>
        <dbReference type="ARBA" id="ARBA00022842"/>
    </source>
</evidence>
<dbReference type="GO" id="GO:0000287">
    <property type="term" value="F:magnesium ion binding"/>
    <property type="evidence" value="ECO:0007669"/>
    <property type="project" value="UniProtKB-UniRule"/>
</dbReference>
<dbReference type="AlphaFoldDB" id="A0A0J1B2J7"/>
<dbReference type="GO" id="GO:0043137">
    <property type="term" value="P:DNA replication, removal of RNA primer"/>
    <property type="evidence" value="ECO:0007669"/>
    <property type="project" value="TreeGrafter"/>
</dbReference>
<evidence type="ECO:0000256" key="11">
    <source>
        <dbReference type="SAM" id="MobiDB-lite"/>
    </source>
</evidence>
<dbReference type="InterPro" id="IPR017067">
    <property type="entry name" value="RNase_H1_euk"/>
</dbReference>
<protein>
    <recommendedName>
        <fullName evidence="4 10">Ribonuclease H</fullName>
        <shortName evidence="10">RNase H</shortName>
        <ecNumber evidence="4 10">3.1.26.4</ecNumber>
    </recommendedName>
</protein>
<keyword evidence="6 10" id="KW-0479">Metal-binding</keyword>
<evidence type="ECO:0000313" key="13">
    <source>
        <dbReference type="EMBL" id="KLT41824.1"/>
    </source>
</evidence>
<dbReference type="Pfam" id="PF00075">
    <property type="entry name" value="RNase_H"/>
    <property type="match status" value="1"/>
</dbReference>
<dbReference type="InterPro" id="IPR002156">
    <property type="entry name" value="RNaseH_domain"/>
</dbReference>
<evidence type="ECO:0000256" key="5">
    <source>
        <dbReference type="ARBA" id="ARBA00022722"/>
    </source>
</evidence>
<dbReference type="GO" id="GO:0003676">
    <property type="term" value="F:nucleic acid binding"/>
    <property type="evidence" value="ECO:0007669"/>
    <property type="project" value="UniProtKB-UniRule"/>
</dbReference>
<dbReference type="EC" id="3.1.26.4" evidence="4 10"/>
<feature type="domain" description="RNase H type-1" evidence="12">
    <location>
        <begin position="125"/>
        <end position="274"/>
    </location>
</feature>
<keyword evidence="7 10" id="KW-0255">Endonuclease</keyword>
<dbReference type="SUPFAM" id="SSF55658">
    <property type="entry name" value="L9 N-domain-like"/>
    <property type="match status" value="1"/>
</dbReference>
<feature type="region of interest" description="Disordered" evidence="11">
    <location>
        <begin position="270"/>
        <end position="305"/>
    </location>
</feature>
<evidence type="ECO:0000256" key="1">
    <source>
        <dbReference type="ARBA" id="ARBA00000077"/>
    </source>
</evidence>
<dbReference type="CDD" id="cd09280">
    <property type="entry name" value="RNase_HI_eukaryote_like"/>
    <property type="match status" value="1"/>
</dbReference>
<dbReference type="InterPro" id="IPR009027">
    <property type="entry name" value="Ribosomal_bL9/RNase_H1_N"/>
</dbReference>
<dbReference type="PANTHER" id="PTHR10642:SF26">
    <property type="entry name" value="RIBONUCLEASE H1"/>
    <property type="match status" value="1"/>
</dbReference>
<dbReference type="GO" id="GO:0004523">
    <property type="term" value="F:RNA-DNA hybrid ribonuclease activity"/>
    <property type="evidence" value="ECO:0007669"/>
    <property type="project" value="UniProtKB-UniRule"/>
</dbReference>
<evidence type="ECO:0000256" key="6">
    <source>
        <dbReference type="ARBA" id="ARBA00022723"/>
    </source>
</evidence>
<name>A0A0J1B2J7_9TREE</name>
<dbReference type="PROSITE" id="PS50879">
    <property type="entry name" value="RNASE_H_1"/>
    <property type="match status" value="1"/>
</dbReference>
<keyword evidence="8 10" id="KW-0378">Hydrolase</keyword>
<dbReference type="EMBL" id="KQ087212">
    <property type="protein sequence ID" value="KLT41824.1"/>
    <property type="molecule type" value="Genomic_DNA"/>
</dbReference>
<comment type="similarity">
    <text evidence="3 10">Belongs to the RNase H family.</text>
</comment>
<dbReference type="InterPro" id="IPR037056">
    <property type="entry name" value="RNase_H1_N_sf"/>
</dbReference>
<dbReference type="STRING" id="879819.A0A0J1B2J7"/>
<evidence type="ECO:0000256" key="10">
    <source>
        <dbReference type="PIRNR" id="PIRNR036852"/>
    </source>
</evidence>
<proteinExistence type="inferred from homology"/>
<sequence>MPKAGYYAVAVGRTPGIYGTWAECQAQVTGFRAAQFKKFGSQREAEEFVRRHRAIKSDAAVPLAGTSSGGMVLPSRAQSKPDRVPAKNKGRTRGNSPIAEYAAADTLPERFAKLAAQGFMFTATSPPRLVVYTDGSGLSNGTRRACAGAGVYWGDGEAAQHNIAERVPGKLQTNNRGELLSIILALENCPFPDIDLEVRTDSQYSIMSMTVFLPTWIKNGWRTQAGPVKNVDMIRHLLVLMRRRQAPMRFKHVRGHSGHAGNDRADELARSGAAMPPLPDRRTWLDPDDEPVDHKSATDVAADIDPAWLMSEAEMEEYERSLAEEQSESRQEA</sequence>
<evidence type="ECO:0000256" key="2">
    <source>
        <dbReference type="ARBA" id="ARBA00001946"/>
    </source>
</evidence>
<keyword evidence="14" id="KW-1185">Reference proteome</keyword>
<dbReference type="FunFam" id="3.40.970.10:FF:000001">
    <property type="entry name" value="Ribonuclease H1"/>
    <property type="match status" value="1"/>
</dbReference>
<dbReference type="PIRSF" id="PIRSF036852">
    <property type="entry name" value="Ribonuclease_H1_euk"/>
    <property type="match status" value="1"/>
</dbReference>
<dbReference type="Gene3D" id="3.40.970.10">
    <property type="entry name" value="Ribonuclease H1, N-terminal domain"/>
    <property type="match status" value="1"/>
</dbReference>